<evidence type="ECO:0000313" key="2">
    <source>
        <dbReference type="EMBL" id="PWO00672.1"/>
    </source>
</evidence>
<dbReference type="Proteomes" id="UP000245946">
    <property type="component" value="Unassembled WGS sequence"/>
</dbReference>
<name>A0A316ZGN6_9BASI</name>
<organism evidence="2 3">
    <name type="scientific">Tilletiopsis washingtonensis</name>
    <dbReference type="NCBI Taxonomy" id="58919"/>
    <lineage>
        <taxon>Eukaryota</taxon>
        <taxon>Fungi</taxon>
        <taxon>Dikarya</taxon>
        <taxon>Basidiomycota</taxon>
        <taxon>Ustilaginomycotina</taxon>
        <taxon>Exobasidiomycetes</taxon>
        <taxon>Entylomatales</taxon>
        <taxon>Entylomatales incertae sedis</taxon>
        <taxon>Tilletiopsis</taxon>
    </lineage>
</organism>
<accession>A0A316ZGN6</accession>
<dbReference type="AlphaFoldDB" id="A0A316ZGN6"/>
<gene>
    <name evidence="2" type="ORF">FA09DRAFT_336086</name>
</gene>
<dbReference type="RefSeq" id="XP_025600950.1">
    <property type="nucleotide sequence ID" value="XM_025743835.1"/>
</dbReference>
<proteinExistence type="predicted"/>
<dbReference type="EMBL" id="KZ819284">
    <property type="protein sequence ID" value="PWO00672.1"/>
    <property type="molecule type" value="Genomic_DNA"/>
</dbReference>
<protein>
    <submittedName>
        <fullName evidence="2">Uncharacterized protein</fullName>
    </submittedName>
</protein>
<evidence type="ECO:0000313" key="3">
    <source>
        <dbReference type="Proteomes" id="UP000245946"/>
    </source>
</evidence>
<keyword evidence="3" id="KW-1185">Reference proteome</keyword>
<feature type="region of interest" description="Disordered" evidence="1">
    <location>
        <begin position="79"/>
        <end position="146"/>
    </location>
</feature>
<dbReference type="GeneID" id="37271379"/>
<sequence>MAYRAPVSSLFSSLSAQAGASLQPSAPPPPGLAAAEARTLSLLATLHAASAARSALAAAGPGTVAIAACIACESAASTPRSVRFGPSDADEEPQTPSRGAAAKTLFAPLPHTPSRGSRLRPTEELDDDESRDIDEPQLAPPADDGEREYAFALYPRLREAWIDDGLDARIEHWKARLASSRTLEEGEWGADGWGTLPLAS</sequence>
<reference evidence="2 3" key="1">
    <citation type="journal article" date="2018" name="Mol. Biol. Evol.">
        <title>Broad Genomic Sampling Reveals a Smut Pathogenic Ancestry of the Fungal Clade Ustilaginomycotina.</title>
        <authorList>
            <person name="Kijpornyongpan T."/>
            <person name="Mondo S.J."/>
            <person name="Barry K."/>
            <person name="Sandor L."/>
            <person name="Lee J."/>
            <person name="Lipzen A."/>
            <person name="Pangilinan J."/>
            <person name="LaButti K."/>
            <person name="Hainaut M."/>
            <person name="Henrissat B."/>
            <person name="Grigoriev I.V."/>
            <person name="Spatafora J.W."/>
            <person name="Aime M.C."/>
        </authorList>
    </citation>
    <scope>NUCLEOTIDE SEQUENCE [LARGE SCALE GENOMIC DNA]</scope>
    <source>
        <strain evidence="2 3">MCA 4186</strain>
    </source>
</reference>
<evidence type="ECO:0000256" key="1">
    <source>
        <dbReference type="SAM" id="MobiDB-lite"/>
    </source>
</evidence>